<dbReference type="InterPro" id="IPR036640">
    <property type="entry name" value="ABC1_TM_sf"/>
</dbReference>
<keyword evidence="5 7" id="KW-1133">Transmembrane helix</keyword>
<comment type="subcellular location">
    <subcellularLocation>
        <location evidence="1">Cell membrane</location>
        <topology evidence="1">Multi-pass membrane protein</topology>
    </subcellularLocation>
</comment>
<evidence type="ECO:0000259" key="9">
    <source>
        <dbReference type="PROSITE" id="PS50929"/>
    </source>
</evidence>
<dbReference type="CDD" id="cd03228">
    <property type="entry name" value="ABCC_MRP_Like"/>
    <property type="match status" value="1"/>
</dbReference>
<dbReference type="PROSITE" id="PS00675">
    <property type="entry name" value="SIGMA54_INTERACT_1"/>
    <property type="match status" value="1"/>
</dbReference>
<feature type="transmembrane region" description="Helical" evidence="7">
    <location>
        <begin position="122"/>
        <end position="144"/>
    </location>
</feature>
<organism evidence="10 11">
    <name type="scientific">Levilactobacillus koreensis</name>
    <dbReference type="NCBI Taxonomy" id="637971"/>
    <lineage>
        <taxon>Bacteria</taxon>
        <taxon>Bacillati</taxon>
        <taxon>Bacillota</taxon>
        <taxon>Bacilli</taxon>
        <taxon>Lactobacillales</taxon>
        <taxon>Lactobacillaceae</taxon>
        <taxon>Levilactobacillus</taxon>
    </lineage>
</organism>
<feature type="transmembrane region" description="Helical" evidence="7">
    <location>
        <begin position="150"/>
        <end position="167"/>
    </location>
</feature>
<evidence type="ECO:0000313" key="11">
    <source>
        <dbReference type="Proteomes" id="UP000036000"/>
    </source>
</evidence>
<keyword evidence="4" id="KW-0067">ATP-binding</keyword>
<dbReference type="InterPro" id="IPR027417">
    <property type="entry name" value="P-loop_NTPase"/>
</dbReference>
<accession>A0AAC8UU22</accession>
<dbReference type="Gene3D" id="3.40.50.300">
    <property type="entry name" value="P-loop containing nucleotide triphosphate hydrolases"/>
    <property type="match status" value="1"/>
</dbReference>
<dbReference type="InterPro" id="IPR017871">
    <property type="entry name" value="ABC_transporter-like_CS"/>
</dbReference>
<feature type="domain" description="ABC transmembrane type-1" evidence="9">
    <location>
        <begin position="15"/>
        <end position="291"/>
    </location>
</feature>
<evidence type="ECO:0008006" key="12">
    <source>
        <dbReference type="Google" id="ProtNLM"/>
    </source>
</evidence>
<evidence type="ECO:0000256" key="1">
    <source>
        <dbReference type="ARBA" id="ARBA00004651"/>
    </source>
</evidence>
<dbReference type="InterPro" id="IPR003439">
    <property type="entry name" value="ABC_transporter-like_ATP-bd"/>
</dbReference>
<evidence type="ECO:0000256" key="4">
    <source>
        <dbReference type="ARBA" id="ARBA00022840"/>
    </source>
</evidence>
<dbReference type="GO" id="GO:0005524">
    <property type="term" value="F:ATP binding"/>
    <property type="evidence" value="ECO:0007669"/>
    <property type="project" value="UniProtKB-KW"/>
</dbReference>
<dbReference type="Proteomes" id="UP000036000">
    <property type="component" value="Chromosome"/>
</dbReference>
<dbReference type="Pfam" id="PF00664">
    <property type="entry name" value="ABC_membrane"/>
    <property type="match status" value="1"/>
</dbReference>
<feature type="transmembrane region" description="Helical" evidence="7">
    <location>
        <begin position="244"/>
        <end position="270"/>
    </location>
</feature>
<dbReference type="InterPro" id="IPR025662">
    <property type="entry name" value="Sigma_54_int_dom_ATP-bd_1"/>
</dbReference>
<dbReference type="PANTHER" id="PTHR43394:SF1">
    <property type="entry name" value="ATP-BINDING CASSETTE SUB-FAMILY B MEMBER 10, MITOCHONDRIAL"/>
    <property type="match status" value="1"/>
</dbReference>
<gene>
    <name evidence="10" type="ORF">ABN16_04815</name>
</gene>
<dbReference type="PROSITE" id="PS50893">
    <property type="entry name" value="ABC_TRANSPORTER_2"/>
    <property type="match status" value="1"/>
</dbReference>
<dbReference type="InterPro" id="IPR003593">
    <property type="entry name" value="AAA+_ATPase"/>
</dbReference>
<dbReference type="GO" id="GO:0016887">
    <property type="term" value="F:ATP hydrolysis activity"/>
    <property type="evidence" value="ECO:0007669"/>
    <property type="project" value="InterPro"/>
</dbReference>
<dbReference type="SUPFAM" id="SSF90123">
    <property type="entry name" value="ABC transporter transmembrane region"/>
    <property type="match status" value="1"/>
</dbReference>
<evidence type="ECO:0000256" key="5">
    <source>
        <dbReference type="ARBA" id="ARBA00022989"/>
    </source>
</evidence>
<name>A0AAC8UU22_9LACO</name>
<dbReference type="EMBL" id="CP012033">
    <property type="protein sequence ID" value="AKP64385.1"/>
    <property type="molecule type" value="Genomic_DNA"/>
</dbReference>
<feature type="transmembrane region" description="Helical" evidence="7">
    <location>
        <begin position="12"/>
        <end position="31"/>
    </location>
</feature>
<dbReference type="PROSITE" id="PS50929">
    <property type="entry name" value="ABC_TM1F"/>
    <property type="match status" value="1"/>
</dbReference>
<dbReference type="SMART" id="SM00382">
    <property type="entry name" value="AAA"/>
    <property type="match status" value="1"/>
</dbReference>
<evidence type="ECO:0000313" key="10">
    <source>
        <dbReference type="EMBL" id="AKP64385.1"/>
    </source>
</evidence>
<feature type="transmembrane region" description="Helical" evidence="7">
    <location>
        <begin position="51"/>
        <end position="73"/>
    </location>
</feature>
<evidence type="ECO:0000256" key="7">
    <source>
        <dbReference type="SAM" id="Phobius"/>
    </source>
</evidence>
<dbReference type="Gene3D" id="1.20.1560.10">
    <property type="entry name" value="ABC transporter type 1, transmembrane domain"/>
    <property type="match status" value="1"/>
</dbReference>
<dbReference type="PROSITE" id="PS00211">
    <property type="entry name" value="ABC_TRANSPORTER_1"/>
    <property type="match status" value="1"/>
</dbReference>
<dbReference type="RefSeq" id="WP_048733377.1">
    <property type="nucleotide sequence ID" value="NZ_CP012033.1"/>
</dbReference>
<sequence length="544" mass="59862">MWNLVIRPQKRLFNIFLIITFFHALITISYAKVIEFLTQVITGKVQLAFGYPVVFCLAFASLTALINVIGGYFKGRVINGAMQHLRQQVFGHFLTNIDSKDETVGAKVSYLTTKADIIEQNYIGSFIMGLSLCCQLLLALGFALAINVPLTLMVLVLEVPAVLLPFLSQNRLKRAKTPVLQQLESYTATVTNWLSGLTIIRNFGREQIFQQRHTGQTAALTAAQNQDVLIRKIISGWSQFFSDLVYLGTWLIGGLFVLRYGLSFAAFIGFTQLSSAISFPLELASDVFTDYFGGRRAYLEFAPLLSTKTPLKPHQPGSLAKATSNFITYDHATIADQQQPLLENVTLSIDRREKIIVIGESGAGKSTLVNTLFGEHQLTAGAITINGQPLSTLAVGDVPSLIGFQEQSTFIFDGTVADNLTLFRPGYTTQQLLTALKSAGMTVTPAFLKASVSTTGRRLSGGERQRIGLARNLLAAKPFMIFDELSSGLDKATASTLEQKLFSLDVGFIYITHNYDTDLLRQADRVLCVKDQHVVPYVISSIAK</sequence>
<dbReference type="AlphaFoldDB" id="A0AAC8UU22"/>
<keyword evidence="11" id="KW-1185">Reference proteome</keyword>
<evidence type="ECO:0000256" key="2">
    <source>
        <dbReference type="ARBA" id="ARBA00022692"/>
    </source>
</evidence>
<dbReference type="SUPFAM" id="SSF52540">
    <property type="entry name" value="P-loop containing nucleoside triphosphate hydrolases"/>
    <property type="match status" value="1"/>
</dbReference>
<keyword evidence="2 7" id="KW-0812">Transmembrane</keyword>
<evidence type="ECO:0000256" key="3">
    <source>
        <dbReference type="ARBA" id="ARBA00022741"/>
    </source>
</evidence>
<dbReference type="GO" id="GO:0005886">
    <property type="term" value="C:plasma membrane"/>
    <property type="evidence" value="ECO:0007669"/>
    <property type="project" value="UniProtKB-SubCell"/>
</dbReference>
<evidence type="ECO:0000256" key="6">
    <source>
        <dbReference type="ARBA" id="ARBA00023136"/>
    </source>
</evidence>
<protein>
    <recommendedName>
        <fullName evidence="12">ABC transporter ATP-binding protein</fullName>
    </recommendedName>
</protein>
<dbReference type="PANTHER" id="PTHR43394">
    <property type="entry name" value="ATP-DEPENDENT PERMEASE MDL1, MITOCHONDRIAL"/>
    <property type="match status" value="1"/>
</dbReference>
<dbReference type="InterPro" id="IPR011527">
    <property type="entry name" value="ABC1_TM_dom"/>
</dbReference>
<dbReference type="InterPro" id="IPR039421">
    <property type="entry name" value="Type_1_exporter"/>
</dbReference>
<evidence type="ECO:0000259" key="8">
    <source>
        <dbReference type="PROSITE" id="PS50893"/>
    </source>
</evidence>
<keyword evidence="3" id="KW-0547">Nucleotide-binding</keyword>
<keyword evidence="6 7" id="KW-0472">Membrane</keyword>
<dbReference type="GO" id="GO:0015421">
    <property type="term" value="F:ABC-type oligopeptide transporter activity"/>
    <property type="evidence" value="ECO:0007669"/>
    <property type="project" value="TreeGrafter"/>
</dbReference>
<feature type="domain" description="ABC transporter" evidence="8">
    <location>
        <begin position="327"/>
        <end position="542"/>
    </location>
</feature>
<dbReference type="KEGG" id="lko:ABN16_04815"/>
<dbReference type="Pfam" id="PF00005">
    <property type="entry name" value="ABC_tran"/>
    <property type="match status" value="1"/>
</dbReference>
<reference evidence="10 11" key="1">
    <citation type="submission" date="2015-07" db="EMBL/GenBank/DDBJ databases">
        <title>Lactobacillus korensis/26-25/ whole genome sequencing.</title>
        <authorList>
            <person name="Kim M.K."/>
            <person name="Im W.-T."/>
            <person name="Srinivasan S."/>
            <person name="Lee J.-J."/>
        </authorList>
    </citation>
    <scope>NUCLEOTIDE SEQUENCE [LARGE SCALE GENOMIC DNA]</scope>
    <source>
        <strain evidence="10 11">26-25</strain>
    </source>
</reference>
<proteinExistence type="predicted"/>